<feature type="compositionally biased region" description="Low complexity" evidence="1">
    <location>
        <begin position="821"/>
        <end position="830"/>
    </location>
</feature>
<dbReference type="PANTHER" id="PTHR24023:SF1082">
    <property type="entry name" value="COLLAGEN TRIPLE HELIX REPEAT"/>
    <property type="match status" value="1"/>
</dbReference>
<dbReference type="GO" id="GO:0031012">
    <property type="term" value="C:extracellular matrix"/>
    <property type="evidence" value="ECO:0007669"/>
    <property type="project" value="TreeGrafter"/>
</dbReference>
<feature type="compositionally biased region" description="Low complexity" evidence="1">
    <location>
        <begin position="319"/>
        <end position="331"/>
    </location>
</feature>
<feature type="domain" description="CTHRC1 C-terminal" evidence="2">
    <location>
        <begin position="334"/>
        <end position="467"/>
    </location>
</feature>
<reference evidence="3 4" key="1">
    <citation type="journal article" date="2018" name="Sci. Rep.">
        <title>Comparative analysis of the Pocillopora damicornis genome highlights role of immune system in coral evolution.</title>
        <authorList>
            <person name="Cunning R."/>
            <person name="Bay R.A."/>
            <person name="Gillette P."/>
            <person name="Baker A.C."/>
            <person name="Traylor-Knowles N."/>
        </authorList>
    </citation>
    <scope>NUCLEOTIDE SEQUENCE [LARGE SCALE GENOMIC DNA]</scope>
    <source>
        <strain evidence="3">RSMAS</strain>
        <tissue evidence="3">Whole animal</tissue>
    </source>
</reference>
<feature type="region of interest" description="Disordered" evidence="1">
    <location>
        <begin position="259"/>
        <end position="334"/>
    </location>
</feature>
<feature type="compositionally biased region" description="Basic and acidic residues" evidence="1">
    <location>
        <begin position="282"/>
        <end position="291"/>
    </location>
</feature>
<dbReference type="Proteomes" id="UP000275408">
    <property type="component" value="Unassembled WGS sequence"/>
</dbReference>
<protein>
    <recommendedName>
        <fullName evidence="2">CTHRC1 C-terminal domain-containing protein</fullName>
    </recommendedName>
</protein>
<comment type="caution">
    <text evidence="3">The sequence shown here is derived from an EMBL/GenBank/DDBJ whole genome shotgun (WGS) entry which is preliminary data.</text>
</comment>
<feature type="compositionally biased region" description="Basic and acidic residues" evidence="1">
    <location>
        <begin position="855"/>
        <end position="870"/>
    </location>
</feature>
<dbReference type="InterPro" id="IPR008160">
    <property type="entry name" value="Collagen"/>
</dbReference>
<feature type="compositionally biased region" description="Basic and acidic residues" evidence="1">
    <location>
        <begin position="494"/>
        <end position="504"/>
    </location>
</feature>
<accession>A0A3M6U6U2</accession>
<name>A0A3M6U6U2_POCDA</name>
<gene>
    <name evidence="3" type="ORF">pdam_00018220</name>
</gene>
<feature type="domain" description="CTHRC1 C-terminal" evidence="2">
    <location>
        <begin position="665"/>
        <end position="773"/>
    </location>
</feature>
<dbReference type="Pfam" id="PF25815">
    <property type="entry name" value="CTHRC1_C"/>
    <property type="match status" value="4"/>
</dbReference>
<feature type="domain" description="CTHRC1 C-terminal" evidence="2">
    <location>
        <begin position="614"/>
        <end position="664"/>
    </location>
</feature>
<dbReference type="OrthoDB" id="10045715at2759"/>
<dbReference type="EMBL" id="RCHS01002146">
    <property type="protein sequence ID" value="RMX49385.1"/>
    <property type="molecule type" value="Genomic_DNA"/>
</dbReference>
<feature type="compositionally biased region" description="Basic and acidic residues" evidence="1">
    <location>
        <begin position="147"/>
        <end position="156"/>
    </location>
</feature>
<evidence type="ECO:0000256" key="1">
    <source>
        <dbReference type="SAM" id="MobiDB-lite"/>
    </source>
</evidence>
<proteinExistence type="predicted"/>
<feature type="domain" description="CTHRC1 C-terminal" evidence="2">
    <location>
        <begin position="922"/>
        <end position="1053"/>
    </location>
</feature>
<dbReference type="GO" id="GO:0005615">
    <property type="term" value="C:extracellular space"/>
    <property type="evidence" value="ECO:0007669"/>
    <property type="project" value="TreeGrafter"/>
</dbReference>
<feature type="compositionally biased region" description="Basic and acidic residues" evidence="1">
    <location>
        <begin position="101"/>
        <end position="111"/>
    </location>
</feature>
<dbReference type="InterPro" id="IPR057873">
    <property type="entry name" value="CTHRC1_C"/>
</dbReference>
<organism evidence="3 4">
    <name type="scientific">Pocillopora damicornis</name>
    <name type="common">Cauliflower coral</name>
    <name type="synonym">Millepora damicornis</name>
    <dbReference type="NCBI Taxonomy" id="46731"/>
    <lineage>
        <taxon>Eukaryota</taxon>
        <taxon>Metazoa</taxon>
        <taxon>Cnidaria</taxon>
        <taxon>Anthozoa</taxon>
        <taxon>Hexacorallia</taxon>
        <taxon>Scleractinia</taxon>
        <taxon>Astrocoeniina</taxon>
        <taxon>Pocilloporidae</taxon>
        <taxon>Pocillopora</taxon>
    </lineage>
</organism>
<evidence type="ECO:0000259" key="2">
    <source>
        <dbReference type="Pfam" id="PF25815"/>
    </source>
</evidence>
<feature type="region of interest" description="Disordered" evidence="1">
    <location>
        <begin position="485"/>
        <end position="548"/>
    </location>
</feature>
<dbReference type="PANTHER" id="PTHR24023">
    <property type="entry name" value="COLLAGEN ALPHA"/>
    <property type="match status" value="1"/>
</dbReference>
<feature type="compositionally biased region" description="Low complexity" evidence="1">
    <location>
        <begin position="261"/>
        <end position="279"/>
    </location>
</feature>
<feature type="region of interest" description="Disordered" evidence="1">
    <location>
        <begin position="86"/>
        <end position="163"/>
    </location>
</feature>
<dbReference type="AlphaFoldDB" id="A0A3M6U6U2"/>
<sequence>MICKHKFLDLWNGSGPLLSHTIATQQYSQAEQSVTENFVYSSTVMFLLIVPPFTLCAATHNESSNLPGYHKSPQLCYGGIPGKSGVPGIDGKPGIPGLPGRDGRDGRDGAKGKKGRPGSPGLQGPTGPPGDKGDKGEPGTQGSPGQRGERWERGEPGKPGTLQLSSCMNSNWKECTWRAGDGKDQGLIQVINNSYFKFRVQKISMPRFRNKTSSAIMKCLLTLILIALGSAFNSTQTRTHCGCCGCSCMPGIPGIPGSPGPAGATGSPGAPGPEGTAGPKGDPGEKGDEGPRGPPGENGSQGPQGPPGPQGPKGDEGEQGIQGPQGPRGLPGSIGRNWKQCVFNGLSDSKDIGLIKECRFRKGSSRTGLRVFWNGVLRISNCHACCKRWYFTFNRRECAFPARIDGVVYMVHGNQGKKNLLRVRHIEGVCENIPAGIVSVGFWIGNCASYGSCDGHTGWNSVSRIYIEEPNPPCCYAGIPGMHGKPGSPGLPGRDGRDGREGVKGDLGSPGKTGPQGPPGPKGTPGAKGEPGVQSPFGEKEQPGESVAPGVMSFKNWKESVCLPRTFPTHLSVFPGLELFDSLAAPAAVNAGISLSMVLNVQVPCQLTVLCTLVVPGAKSLNPHRVRHIEGHCNNIHKGKVRVGFWVGNCDGYGNADAYSGWKSDCMFIKKHASTVLHVYWTGVLRIASCNSCCKRWYFTFNGAECSGPLTIDGLVYIGSGKSQDLHRVDNIEGHCNNIHKGKVRVGFWVGNCPGYGSVDAYTGWNSVSRIFIEEVPKPPPEDFGGKHEDHLYKMVVKTATFWISFFAVSYLVFCRAANNKSNKPSNSKVQPPPYFYAGMPGMHGKPGLPGAPGRDGRDGREGVKGDRGSPGKTGPQGPPGLKGTPGVKGEPGVQGPHGKKGQRGESGKNGIPGTPGVMSFKNWKECAWNNLNEDKNHGLIKECVFTKNFSDTSLHVSWTGDFRVFRCIDCCKRWYFTFNGAECSGPLPIDGILYLGSVKSLNPHRVSHIEGHCNNIHKGKVRVGFWVGNCQSRSQNDYDAFTGWQSVSRIYVEEIPKPQA</sequence>
<dbReference type="InterPro" id="IPR050149">
    <property type="entry name" value="Collagen_superfamily"/>
</dbReference>
<evidence type="ECO:0000313" key="3">
    <source>
        <dbReference type="EMBL" id="RMX49385.1"/>
    </source>
</evidence>
<dbReference type="Pfam" id="PF01391">
    <property type="entry name" value="Collagen"/>
    <property type="match status" value="4"/>
</dbReference>
<keyword evidence="4" id="KW-1185">Reference proteome</keyword>
<evidence type="ECO:0000313" key="4">
    <source>
        <dbReference type="Proteomes" id="UP000275408"/>
    </source>
</evidence>
<feature type="region of interest" description="Disordered" evidence="1">
    <location>
        <begin position="821"/>
        <end position="916"/>
    </location>
</feature>